<organism evidence="3 4">
    <name type="scientific">Actinomadura rubrisoli</name>
    <dbReference type="NCBI Taxonomy" id="2530368"/>
    <lineage>
        <taxon>Bacteria</taxon>
        <taxon>Bacillati</taxon>
        <taxon>Actinomycetota</taxon>
        <taxon>Actinomycetes</taxon>
        <taxon>Streptosporangiales</taxon>
        <taxon>Thermomonosporaceae</taxon>
        <taxon>Actinomadura</taxon>
    </lineage>
</organism>
<evidence type="ECO:0000256" key="2">
    <source>
        <dbReference type="SAM" id="SignalP"/>
    </source>
</evidence>
<feature type="compositionally biased region" description="Basic and acidic residues" evidence="1">
    <location>
        <begin position="430"/>
        <end position="446"/>
    </location>
</feature>
<evidence type="ECO:0000256" key="1">
    <source>
        <dbReference type="SAM" id="MobiDB-lite"/>
    </source>
</evidence>
<keyword evidence="4" id="KW-1185">Reference proteome</keyword>
<proteinExistence type="predicted"/>
<dbReference type="AlphaFoldDB" id="A0A4R5CAU0"/>
<keyword evidence="2" id="KW-0732">Signal</keyword>
<dbReference type="RefSeq" id="WP_131889653.1">
    <property type="nucleotide sequence ID" value="NZ_SMKU01000013.1"/>
</dbReference>
<feature type="chain" id="PRO_5038422677" description="Transcriptional regulator" evidence="2">
    <location>
        <begin position="23"/>
        <end position="773"/>
    </location>
</feature>
<gene>
    <name evidence="3" type="ORF">E1298_05510</name>
</gene>
<dbReference type="SUPFAM" id="SSF63829">
    <property type="entry name" value="Calcium-dependent phosphotriesterase"/>
    <property type="match status" value="1"/>
</dbReference>
<dbReference type="Proteomes" id="UP000294513">
    <property type="component" value="Unassembled WGS sequence"/>
</dbReference>
<dbReference type="OrthoDB" id="5752563at2"/>
<reference evidence="3 4" key="1">
    <citation type="submission" date="2019-03" db="EMBL/GenBank/DDBJ databases">
        <title>Draft genome sequences of novel Actinobacteria.</title>
        <authorList>
            <person name="Sahin N."/>
            <person name="Ay H."/>
            <person name="Saygin H."/>
        </authorList>
    </citation>
    <scope>NUCLEOTIDE SEQUENCE [LARGE SCALE GENOMIC DNA]</scope>
    <source>
        <strain evidence="3 4">H3C3</strain>
    </source>
</reference>
<feature type="region of interest" description="Disordered" evidence="1">
    <location>
        <begin position="421"/>
        <end position="446"/>
    </location>
</feature>
<evidence type="ECO:0000313" key="4">
    <source>
        <dbReference type="Proteomes" id="UP000294513"/>
    </source>
</evidence>
<dbReference type="InterPro" id="IPR015943">
    <property type="entry name" value="WD40/YVTN_repeat-like_dom_sf"/>
</dbReference>
<accession>A0A4R5CAU0</accession>
<dbReference type="EMBL" id="SMKU01000013">
    <property type="protein sequence ID" value="TDD95320.1"/>
    <property type="molecule type" value="Genomic_DNA"/>
</dbReference>
<comment type="caution">
    <text evidence="3">The sequence shown here is derived from an EMBL/GenBank/DDBJ whole genome shotgun (WGS) entry which is preliminary data.</text>
</comment>
<name>A0A4R5CAU0_9ACTN</name>
<sequence length="773" mass="84810">MARTKRLLLATALAISLGPAAAGTSPAGADTVVAPFLLQVGSTMPGLPGKAVALAAGPGGTIAAAHTKGVAVWDSGRWTEVSGEAAHKVAWHGDALVALTAKGLLTARRTGAGRWQASTDRLPHHVDAATALLAGGSDVVLVQGERLYRHKSGRNWERERLPGTAVALARAKTGTIAVATTGGLFEQQGRRGWQPVTLAGDTGPWASTAITHLTYDSKGRLWIAGAQGIGVRDGKWRLYDPSRGLPLLGFTALAPGADGDVWLGTSRGAIRFDGEHWEYRQGRRWLPDDAVSAVAVDGKANAYFGTAGAVGLIEARRTTLAQKADVYEQAIDARHKRTPYGFVEGADLERPGDLTKWTQSDSDNDGLWTGMYGAAESFRFAASKDPRARENARKVFEALKFLGDVTQGGSHPAPPGFFARTVRSTADGDPNLKDRPEHDKEKQKGDAYWKISPKRWPTSADGKWYWKSDTSSDELVGHYFFNALYYDLVAKDEAEKNKVAAVITRTTDHFLTHDLSFVDHDGKPTRWGFFNPRELNGNPWRREERGLNSQTMLTFLTIADHVSDDGKYAAAKKKLIDEHGYGMNTLAPKVTPGVGGGNQSDDEMAFMNYYHLLKYEGDPALKRSWARSLYDYWQLEQYELNPLFNFIAGVHLKGATWTDAYGPFDLDPTGPWLTQSVDTLKRFPLNLINWKQTNSGRLDVVNLNRHVRPDADPAKLGMLRSGTVLPVDERVVSHWNHDPYKLDQGSAGTTEDDGASYLLPYWMGRYHEFITEK</sequence>
<evidence type="ECO:0000313" key="3">
    <source>
        <dbReference type="EMBL" id="TDD95320.1"/>
    </source>
</evidence>
<dbReference type="Gene3D" id="2.130.10.10">
    <property type="entry name" value="YVTN repeat-like/Quinoprotein amine dehydrogenase"/>
    <property type="match status" value="1"/>
</dbReference>
<evidence type="ECO:0008006" key="5">
    <source>
        <dbReference type="Google" id="ProtNLM"/>
    </source>
</evidence>
<feature type="signal peptide" evidence="2">
    <location>
        <begin position="1"/>
        <end position="22"/>
    </location>
</feature>
<protein>
    <recommendedName>
        <fullName evidence="5">Transcriptional regulator</fullName>
    </recommendedName>
</protein>